<dbReference type="RefSeq" id="WP_323304688.1">
    <property type="nucleotide sequence ID" value="NZ_JAYGHX010000002.1"/>
</dbReference>
<proteinExistence type="predicted"/>
<dbReference type="EMBL" id="JAYGHX010000002">
    <property type="protein sequence ID" value="MEA5390605.1"/>
    <property type="molecule type" value="Genomic_DNA"/>
</dbReference>
<reference evidence="1 2" key="1">
    <citation type="submission" date="2023-12" db="EMBL/GenBank/DDBJ databases">
        <title>Baltic Sea Cyanobacteria.</title>
        <authorList>
            <person name="Delbaje E."/>
            <person name="Fewer D.P."/>
            <person name="Shishido T.K."/>
        </authorList>
    </citation>
    <scope>NUCLEOTIDE SEQUENCE [LARGE SCALE GENOMIC DNA]</scope>
    <source>
        <strain evidence="1 2">UHCC 0139</strain>
    </source>
</reference>
<sequence length="277" mass="30682">MHRHRLHRHALKLGLLLAAGALALIPLSREPQVRSRSRFLLTDGVRDGKAFPLISPSTSEGLRPDPVDFTPEELRELNRRFGVHGPQPRLAQLFTEGIDQLQPLRSHTLGRLEELRPVILSESRRHNINPMLVTAVLFDELQHAKPGEDLPLAARSGLFSTHGPAQLSVGELVKQGLLPADATPEQIDEARMELLDPDRNVRLLVGKFVRLKQALGLSDNALLMASTSPADAKAIATLAYLHNGKLDYPGRVLRYMQDAELHALLYGTRKPITSPLI</sequence>
<dbReference type="Proteomes" id="UP001304461">
    <property type="component" value="Unassembled WGS sequence"/>
</dbReference>
<comment type="caution">
    <text evidence="1">The sequence shown here is derived from an EMBL/GenBank/DDBJ whole genome shotgun (WGS) entry which is preliminary data.</text>
</comment>
<keyword evidence="1" id="KW-0347">Helicase</keyword>
<keyword evidence="1" id="KW-0378">Hydrolase</keyword>
<gene>
    <name evidence="1" type="ORF">VB738_04935</name>
</gene>
<evidence type="ECO:0000313" key="1">
    <source>
        <dbReference type="EMBL" id="MEA5390605.1"/>
    </source>
</evidence>
<keyword evidence="1" id="KW-0067">ATP-binding</keyword>
<name>A0ABU5RS55_9CYAN</name>
<dbReference type="GO" id="GO:0004386">
    <property type="term" value="F:helicase activity"/>
    <property type="evidence" value="ECO:0007669"/>
    <property type="project" value="UniProtKB-KW"/>
</dbReference>
<protein>
    <submittedName>
        <fullName evidence="1">Helicase DnaB</fullName>
    </submittedName>
</protein>
<keyword evidence="2" id="KW-1185">Reference proteome</keyword>
<keyword evidence="1" id="KW-0547">Nucleotide-binding</keyword>
<evidence type="ECO:0000313" key="2">
    <source>
        <dbReference type="Proteomes" id="UP001304461"/>
    </source>
</evidence>
<accession>A0ABU5RS55</accession>
<organism evidence="1 2">
    <name type="scientific">Cyanobium gracile UHCC 0139</name>
    <dbReference type="NCBI Taxonomy" id="3110308"/>
    <lineage>
        <taxon>Bacteria</taxon>
        <taxon>Bacillati</taxon>
        <taxon>Cyanobacteriota</taxon>
        <taxon>Cyanophyceae</taxon>
        <taxon>Synechococcales</taxon>
        <taxon>Prochlorococcaceae</taxon>
        <taxon>Cyanobium</taxon>
    </lineage>
</organism>